<dbReference type="PANTHER" id="PTHR17598">
    <property type="entry name" value="DNA POLYMERASE DELTA SUBUNIT 3"/>
    <property type="match status" value="1"/>
</dbReference>
<dbReference type="Proteomes" id="UP000837801">
    <property type="component" value="Unassembled WGS sequence"/>
</dbReference>
<feature type="compositionally biased region" description="Basic and acidic residues" evidence="5">
    <location>
        <begin position="150"/>
        <end position="170"/>
    </location>
</feature>
<proteinExistence type="predicted"/>
<feature type="compositionally biased region" description="Low complexity" evidence="5">
    <location>
        <begin position="372"/>
        <end position="394"/>
    </location>
</feature>
<evidence type="ECO:0000256" key="1">
    <source>
        <dbReference type="ARBA" id="ARBA00004123"/>
    </source>
</evidence>
<dbReference type="Pfam" id="PF09507">
    <property type="entry name" value="CDC27"/>
    <property type="match status" value="2"/>
</dbReference>
<feature type="compositionally biased region" description="Acidic residues" evidence="5">
    <location>
        <begin position="279"/>
        <end position="290"/>
    </location>
</feature>
<sequence>MDMTSSEVEYLTENLFQKQEAVTFHTLSRTLKIHHAQAKKALYEFYIAHKDKLSANFVVTGTNHGGSTSIKLCDENSVEEILKEDSKGIHGIHIYSLTQKGISISDIQLAVHERSFPVNYENLADLYKKGLIQGPKLTVQDHSVQAPVIKRENVSLKKEPTPSDLKKSDSKPVSTGLTSGYVSRKAGSAAAKKQPTADITSGYTSRKSEKTPPVRTTTTSPTPPPTKAAYQYKSRKAEKNQPKERVVVSSHQDEPEDLEDESSSKKTKANSEELQKLFEDDDSDFSDDTEDVIKNEPIVVEQTADPAEAENNIESERTTIPESFNESEAEPNFKDSSESTESKQTEEEEPEVESYVDEDGYLVTVNKKKKSPAPVAKSHPVKRTASPSTSASSTKDTKKKKTGQSSLMSFFNASKK</sequence>
<keyword evidence="7" id="KW-1185">Reference proteome</keyword>
<feature type="region of interest" description="Disordered" evidence="5">
    <location>
        <begin position="150"/>
        <end position="416"/>
    </location>
</feature>
<dbReference type="GO" id="GO:1904161">
    <property type="term" value="P:DNA synthesis involved in UV-damage excision repair"/>
    <property type="evidence" value="ECO:0007669"/>
    <property type="project" value="TreeGrafter"/>
</dbReference>
<dbReference type="GO" id="GO:0003887">
    <property type="term" value="F:DNA-directed DNA polymerase activity"/>
    <property type="evidence" value="ECO:0007669"/>
    <property type="project" value="TreeGrafter"/>
</dbReference>
<dbReference type="AlphaFoldDB" id="A0A9P0QMK0"/>
<comment type="subcellular location">
    <subcellularLocation>
        <location evidence="1">Nucleus</location>
    </subcellularLocation>
</comment>
<comment type="caution">
    <text evidence="6">The sequence shown here is derived from an EMBL/GenBank/DDBJ whole genome shotgun (WGS) entry which is preliminary data.</text>
</comment>
<dbReference type="GO" id="GO:0006297">
    <property type="term" value="P:nucleotide-excision repair, DNA gap filling"/>
    <property type="evidence" value="ECO:0007669"/>
    <property type="project" value="TreeGrafter"/>
</dbReference>
<name>A0A9P0QMK0_9ASCO</name>
<feature type="compositionally biased region" description="Basic and acidic residues" evidence="5">
    <location>
        <begin position="235"/>
        <end position="246"/>
    </location>
</feature>
<gene>
    <name evidence="6" type="ORF">CLIB1423_03S03488</name>
</gene>
<evidence type="ECO:0000256" key="2">
    <source>
        <dbReference type="ARBA" id="ARBA00017589"/>
    </source>
</evidence>
<keyword evidence="4" id="KW-0539">Nucleus</keyword>
<evidence type="ECO:0000313" key="6">
    <source>
        <dbReference type="EMBL" id="CAH2351315.1"/>
    </source>
</evidence>
<protein>
    <recommendedName>
        <fullName evidence="2">DNA polymerase delta subunit 3</fullName>
    </recommendedName>
</protein>
<feature type="compositionally biased region" description="Basic and acidic residues" evidence="5">
    <location>
        <begin position="331"/>
        <end position="345"/>
    </location>
</feature>
<feature type="compositionally biased region" description="Acidic residues" evidence="5">
    <location>
        <begin position="346"/>
        <end position="360"/>
    </location>
</feature>
<dbReference type="PANTHER" id="PTHR17598:SF13">
    <property type="entry name" value="DNA POLYMERASE DELTA SUBUNIT 3"/>
    <property type="match status" value="1"/>
</dbReference>
<dbReference type="InterPro" id="IPR041913">
    <property type="entry name" value="POLD3_sf"/>
</dbReference>
<dbReference type="GO" id="GO:0006271">
    <property type="term" value="P:DNA strand elongation involved in DNA replication"/>
    <property type="evidence" value="ECO:0007669"/>
    <property type="project" value="TreeGrafter"/>
</dbReference>
<organism evidence="6 7">
    <name type="scientific">[Candida] railenensis</name>
    <dbReference type="NCBI Taxonomy" id="45579"/>
    <lineage>
        <taxon>Eukaryota</taxon>
        <taxon>Fungi</taxon>
        <taxon>Dikarya</taxon>
        <taxon>Ascomycota</taxon>
        <taxon>Saccharomycotina</taxon>
        <taxon>Pichiomycetes</taxon>
        <taxon>Debaryomycetaceae</taxon>
        <taxon>Kurtzmaniella</taxon>
    </lineage>
</organism>
<evidence type="ECO:0000256" key="4">
    <source>
        <dbReference type="ARBA" id="ARBA00023242"/>
    </source>
</evidence>
<evidence type="ECO:0000256" key="5">
    <source>
        <dbReference type="SAM" id="MobiDB-lite"/>
    </source>
</evidence>
<dbReference type="InterPro" id="IPR019038">
    <property type="entry name" value="POLD3"/>
</dbReference>
<feature type="compositionally biased region" description="Polar residues" evidence="5">
    <location>
        <begin position="171"/>
        <end position="181"/>
    </location>
</feature>
<evidence type="ECO:0000313" key="7">
    <source>
        <dbReference type="Proteomes" id="UP000837801"/>
    </source>
</evidence>
<dbReference type="Gene3D" id="3.90.1030.20">
    <property type="entry name" value="DNA polymerase delta, p66 (Cdc27) subunit, wHTH domain"/>
    <property type="match status" value="1"/>
</dbReference>
<keyword evidence="3" id="KW-0235">DNA replication</keyword>
<dbReference type="EMBL" id="CAKXYY010000003">
    <property type="protein sequence ID" value="CAH2351315.1"/>
    <property type="molecule type" value="Genomic_DNA"/>
</dbReference>
<reference evidence="6" key="1">
    <citation type="submission" date="2022-03" db="EMBL/GenBank/DDBJ databases">
        <authorList>
            <person name="Legras J.-L."/>
            <person name="Devillers H."/>
            <person name="Grondin C."/>
        </authorList>
    </citation>
    <scope>NUCLEOTIDE SEQUENCE</scope>
    <source>
        <strain evidence="6">CLIB 1423</strain>
    </source>
</reference>
<feature type="compositionally biased region" description="Basic and acidic residues" evidence="5">
    <location>
        <begin position="269"/>
        <end position="278"/>
    </location>
</feature>
<accession>A0A9P0QMK0</accession>
<dbReference type="GO" id="GO:0043625">
    <property type="term" value="C:delta DNA polymerase complex"/>
    <property type="evidence" value="ECO:0007669"/>
    <property type="project" value="InterPro"/>
</dbReference>
<feature type="compositionally biased region" description="Polar residues" evidence="5">
    <location>
        <begin position="403"/>
        <end position="416"/>
    </location>
</feature>
<dbReference type="OrthoDB" id="514823at2759"/>
<evidence type="ECO:0000256" key="3">
    <source>
        <dbReference type="ARBA" id="ARBA00022705"/>
    </source>
</evidence>